<proteinExistence type="inferred from homology"/>
<dbReference type="Pfam" id="PF00858">
    <property type="entry name" value="ASC"/>
    <property type="match status" value="1"/>
</dbReference>
<feature type="transmembrane region" description="Helical" evidence="13">
    <location>
        <begin position="65"/>
        <end position="85"/>
    </location>
</feature>
<dbReference type="PRINTS" id="PR01078">
    <property type="entry name" value="AMINACHANNEL"/>
</dbReference>
<keyword evidence="10 12" id="KW-0739">Sodium transport</keyword>
<dbReference type="PANTHER" id="PTHR11690">
    <property type="entry name" value="AMILORIDE-SENSITIVE SODIUM CHANNEL-RELATED"/>
    <property type="match status" value="1"/>
</dbReference>
<feature type="transmembrane region" description="Helical" evidence="13">
    <location>
        <begin position="576"/>
        <end position="599"/>
    </location>
</feature>
<keyword evidence="15" id="KW-1185">Reference proteome</keyword>
<dbReference type="EMBL" id="CAXIEN010000088">
    <property type="protein sequence ID" value="CAL1275774.1"/>
    <property type="molecule type" value="Genomic_DNA"/>
</dbReference>
<keyword evidence="9 13" id="KW-0472">Membrane</keyword>
<dbReference type="PANTHER" id="PTHR11690:SF248">
    <property type="entry name" value="PICKPOCKET 17, ISOFORM A"/>
    <property type="match status" value="1"/>
</dbReference>
<evidence type="ECO:0000313" key="14">
    <source>
        <dbReference type="EMBL" id="CAL1275774.1"/>
    </source>
</evidence>
<reference evidence="14 15" key="1">
    <citation type="submission" date="2024-04" db="EMBL/GenBank/DDBJ databases">
        <authorList>
            <person name="Rising A."/>
            <person name="Reimegard J."/>
            <person name="Sonavane S."/>
            <person name="Akerstrom W."/>
            <person name="Nylinder S."/>
            <person name="Hedman E."/>
            <person name="Kallberg Y."/>
        </authorList>
    </citation>
    <scope>NUCLEOTIDE SEQUENCE [LARGE SCALE GENOMIC DNA]</scope>
</reference>
<sequence>MKTKKRVAKNKINALQYSKEKKLRKRKKNRNSELMQKLLFFLSDGLSSAGVSQIARARSRWRRMFWTAIITTFAIFTILTTIRVIDEYFKYPKAWQTKSESAKELEFPAVTVCGRFLVPRMNAKEAKLEYMNDLYKFLHSIPSYNVSMSMKTRCIEDPLCTYKQFVEKCKCYKNPCNTTQCHPFQNDDSCNCSKRLCDWKDTLSPEACQLKDGKEEICSCRRDFEYPFYNPNATSSREPLNVSALGNVSKQVLDVINQIKFSRTSDINDQDSKFLPGVRTLDNFGISYDTLIVSCNFQGQKCSVRDDFTTLYSAAFGKCYMFNYVGEEEAQLLKKPKIVKSPGRHYGLHLYLQSERKNILPLFARSLGARVVIHDPRSLPISREGGFDIRHGDSSSISIRYAEINRLGPPWGRCAKDGDNTTSSYLIKPYNQIACERQCMNDVVFQRCKCYHRRFMTGTPSPTGDRVCTHDKDRCFQSVLDDISEEKVKCDCPEPCKEIKYRLTISRSELNKAFVRLVKKAKSLKMVHGVLATVEPKFRLDLLGVSVFYQDFSINSISETSIYSFEFLIANIGGSLGLFLGASFITFVEIIEFFVLFFLRMLSSA</sequence>
<keyword evidence="7" id="KW-0915">Sodium</keyword>
<dbReference type="InterPro" id="IPR001873">
    <property type="entry name" value="ENaC"/>
</dbReference>
<evidence type="ECO:0000256" key="3">
    <source>
        <dbReference type="ARBA" id="ARBA00022448"/>
    </source>
</evidence>
<keyword evidence="11 12" id="KW-0407">Ion channel</keyword>
<keyword evidence="3 12" id="KW-0813">Transport</keyword>
<protein>
    <submittedName>
        <fullName evidence="14">Uncharacterized protein</fullName>
    </submittedName>
</protein>
<accession>A0AAV1ZWJ7</accession>
<evidence type="ECO:0000256" key="7">
    <source>
        <dbReference type="ARBA" id="ARBA00023053"/>
    </source>
</evidence>
<evidence type="ECO:0000256" key="2">
    <source>
        <dbReference type="ARBA" id="ARBA00007193"/>
    </source>
</evidence>
<gene>
    <name evidence="14" type="ORF">LARSCL_LOCUS8291</name>
</gene>
<keyword evidence="6 13" id="KW-1133">Transmembrane helix</keyword>
<dbReference type="AlphaFoldDB" id="A0AAV1ZWJ7"/>
<organism evidence="14 15">
    <name type="scientific">Larinioides sclopetarius</name>
    <dbReference type="NCBI Taxonomy" id="280406"/>
    <lineage>
        <taxon>Eukaryota</taxon>
        <taxon>Metazoa</taxon>
        <taxon>Ecdysozoa</taxon>
        <taxon>Arthropoda</taxon>
        <taxon>Chelicerata</taxon>
        <taxon>Arachnida</taxon>
        <taxon>Araneae</taxon>
        <taxon>Araneomorphae</taxon>
        <taxon>Entelegynae</taxon>
        <taxon>Araneoidea</taxon>
        <taxon>Araneidae</taxon>
        <taxon>Larinioides</taxon>
    </lineage>
</organism>
<comment type="similarity">
    <text evidence="2 12">Belongs to the amiloride-sensitive sodium channel (TC 1.A.6) family.</text>
</comment>
<evidence type="ECO:0000256" key="5">
    <source>
        <dbReference type="ARBA" id="ARBA00022692"/>
    </source>
</evidence>
<comment type="caution">
    <text evidence="14">The sequence shown here is derived from an EMBL/GenBank/DDBJ whole genome shotgun (WGS) entry which is preliminary data.</text>
</comment>
<feature type="non-terminal residue" evidence="14">
    <location>
        <position position="605"/>
    </location>
</feature>
<keyword evidence="4 12" id="KW-0894">Sodium channel</keyword>
<evidence type="ECO:0000313" key="15">
    <source>
        <dbReference type="Proteomes" id="UP001497382"/>
    </source>
</evidence>
<dbReference type="GO" id="GO:0015280">
    <property type="term" value="F:ligand-gated sodium channel activity"/>
    <property type="evidence" value="ECO:0007669"/>
    <property type="project" value="TreeGrafter"/>
</dbReference>
<keyword evidence="5 12" id="KW-0812">Transmembrane</keyword>
<name>A0AAV1ZWJ7_9ARAC</name>
<evidence type="ECO:0000256" key="11">
    <source>
        <dbReference type="ARBA" id="ARBA00023303"/>
    </source>
</evidence>
<dbReference type="GO" id="GO:0005886">
    <property type="term" value="C:plasma membrane"/>
    <property type="evidence" value="ECO:0007669"/>
    <property type="project" value="TreeGrafter"/>
</dbReference>
<evidence type="ECO:0000256" key="9">
    <source>
        <dbReference type="ARBA" id="ARBA00023136"/>
    </source>
</evidence>
<keyword evidence="8 12" id="KW-0406">Ion transport</keyword>
<evidence type="ECO:0000256" key="6">
    <source>
        <dbReference type="ARBA" id="ARBA00022989"/>
    </source>
</evidence>
<evidence type="ECO:0000256" key="12">
    <source>
        <dbReference type="RuleBase" id="RU000679"/>
    </source>
</evidence>
<dbReference type="Gene3D" id="1.10.287.770">
    <property type="entry name" value="YojJ-like"/>
    <property type="match status" value="1"/>
</dbReference>
<dbReference type="Gene3D" id="2.60.470.10">
    <property type="entry name" value="Acid-sensing ion channels like domains"/>
    <property type="match status" value="1"/>
</dbReference>
<evidence type="ECO:0000256" key="8">
    <source>
        <dbReference type="ARBA" id="ARBA00023065"/>
    </source>
</evidence>
<comment type="subcellular location">
    <subcellularLocation>
        <location evidence="1">Membrane</location>
        <topology evidence="1">Multi-pass membrane protein</topology>
    </subcellularLocation>
</comment>
<evidence type="ECO:0000256" key="4">
    <source>
        <dbReference type="ARBA" id="ARBA00022461"/>
    </source>
</evidence>
<evidence type="ECO:0000256" key="10">
    <source>
        <dbReference type="ARBA" id="ARBA00023201"/>
    </source>
</evidence>
<evidence type="ECO:0000256" key="13">
    <source>
        <dbReference type="SAM" id="Phobius"/>
    </source>
</evidence>
<dbReference type="Proteomes" id="UP001497382">
    <property type="component" value="Unassembled WGS sequence"/>
</dbReference>
<evidence type="ECO:0000256" key="1">
    <source>
        <dbReference type="ARBA" id="ARBA00004141"/>
    </source>
</evidence>